<dbReference type="InParanoid" id="G4TYC7"/>
<comment type="cofactor">
    <cofactor evidence="1">
        <name>Cu(2+)</name>
        <dbReference type="ChEBI" id="CHEBI:29036"/>
    </cofactor>
</comment>
<evidence type="ECO:0000313" key="17">
    <source>
        <dbReference type="EMBL" id="CCA76320.1"/>
    </source>
</evidence>
<evidence type="ECO:0000256" key="7">
    <source>
        <dbReference type="ARBA" id="ARBA00023002"/>
    </source>
</evidence>
<sequence length="109" mass="12138">ASAGSWDYLLMRRLTGWNLAIQLYDSEEPSKWFAFKRDFILRVNPTCQFYLACAQLNVVNGGSANPSPLVSFPGAYKATDPGILINIYSLPSGFTGYKAQSTDSLYRRS</sequence>
<keyword evidence="8" id="KW-0186">Copper</keyword>
<evidence type="ECO:0000256" key="11">
    <source>
        <dbReference type="ARBA" id="ARBA00023277"/>
    </source>
</evidence>
<comment type="catalytic activity">
    <reaction evidence="14">
        <text>[(1-&gt;4)-beta-D-glucosyl]n+m + reduced acceptor + O2 = 4-dehydro-beta-D-glucosyl-[(1-&gt;4)-beta-D-glucosyl]n-1 + [(1-&gt;4)-beta-D-glucosyl]m + acceptor + H2O.</text>
        <dbReference type="EC" id="1.14.99.56"/>
    </reaction>
</comment>
<keyword evidence="10" id="KW-1015">Disulfide bond</keyword>
<dbReference type="InterPro" id="IPR005103">
    <property type="entry name" value="AA9_LPMO"/>
</dbReference>
<evidence type="ECO:0000256" key="13">
    <source>
        <dbReference type="ARBA" id="ARBA00044502"/>
    </source>
</evidence>
<evidence type="ECO:0000256" key="2">
    <source>
        <dbReference type="ARBA" id="ARBA00004613"/>
    </source>
</evidence>
<name>G4TYC7_SERID</name>
<comment type="caution">
    <text evidence="17">The sequence shown here is derived from an EMBL/GenBank/DDBJ whole genome shotgun (WGS) entry which is preliminary data.</text>
</comment>
<dbReference type="GO" id="GO:0005576">
    <property type="term" value="C:extracellular region"/>
    <property type="evidence" value="ECO:0007669"/>
    <property type="project" value="UniProtKB-SubCell"/>
</dbReference>
<dbReference type="GO" id="GO:0030245">
    <property type="term" value="P:cellulose catabolic process"/>
    <property type="evidence" value="ECO:0007669"/>
    <property type="project" value="UniProtKB-KW"/>
</dbReference>
<gene>
    <name evidence="17" type="ORF">PIIN_10315</name>
</gene>
<evidence type="ECO:0000256" key="12">
    <source>
        <dbReference type="ARBA" id="ARBA00023326"/>
    </source>
</evidence>
<evidence type="ECO:0000256" key="5">
    <source>
        <dbReference type="ARBA" id="ARBA00022729"/>
    </source>
</evidence>
<feature type="domain" description="Auxiliary Activity family 9 catalytic" evidence="16">
    <location>
        <begin position="45"/>
        <end position="90"/>
    </location>
</feature>
<keyword evidence="18" id="KW-1185">Reference proteome</keyword>
<evidence type="ECO:0000256" key="14">
    <source>
        <dbReference type="ARBA" id="ARBA00045077"/>
    </source>
</evidence>
<keyword evidence="3" id="KW-0964">Secreted</keyword>
<dbReference type="EC" id="1.14.99.56" evidence="15"/>
<evidence type="ECO:0000256" key="9">
    <source>
        <dbReference type="ARBA" id="ARBA00023033"/>
    </source>
</evidence>
<dbReference type="Gene3D" id="2.70.50.70">
    <property type="match status" value="1"/>
</dbReference>
<dbReference type="GO" id="GO:0004497">
    <property type="term" value="F:monooxygenase activity"/>
    <property type="evidence" value="ECO:0007669"/>
    <property type="project" value="UniProtKB-KW"/>
</dbReference>
<evidence type="ECO:0000256" key="15">
    <source>
        <dbReference type="ARBA" id="ARBA00047174"/>
    </source>
</evidence>
<reference evidence="17 18" key="1">
    <citation type="journal article" date="2011" name="PLoS Pathog.">
        <title>Endophytic Life Strategies Decoded by Genome and Transcriptome Analyses of the Mutualistic Root Symbiont Piriformospora indica.</title>
        <authorList>
            <person name="Zuccaro A."/>
            <person name="Lahrmann U."/>
            <person name="Guldener U."/>
            <person name="Langen G."/>
            <person name="Pfiffi S."/>
            <person name="Biedenkopf D."/>
            <person name="Wong P."/>
            <person name="Samans B."/>
            <person name="Grimm C."/>
            <person name="Basiewicz M."/>
            <person name="Murat C."/>
            <person name="Martin F."/>
            <person name="Kogel K.H."/>
        </authorList>
    </citation>
    <scope>NUCLEOTIDE SEQUENCE [LARGE SCALE GENOMIC DNA]</scope>
    <source>
        <strain evidence="17 18">DSM 11827</strain>
    </source>
</reference>
<keyword evidence="11" id="KW-0119">Carbohydrate metabolism</keyword>
<keyword evidence="4" id="KW-0479">Metal-binding</keyword>
<dbReference type="GO" id="GO:0046872">
    <property type="term" value="F:metal ion binding"/>
    <property type="evidence" value="ECO:0007669"/>
    <property type="project" value="UniProtKB-KW"/>
</dbReference>
<evidence type="ECO:0000256" key="4">
    <source>
        <dbReference type="ARBA" id="ARBA00022723"/>
    </source>
</evidence>
<proteinExistence type="inferred from homology"/>
<dbReference type="PANTHER" id="PTHR33353:SF10">
    <property type="entry name" value="ENDO-BETA-1,4-GLUCANASE D"/>
    <property type="match status" value="1"/>
</dbReference>
<keyword evidence="5" id="KW-0732">Signal</keyword>
<evidence type="ECO:0000256" key="3">
    <source>
        <dbReference type="ARBA" id="ARBA00022525"/>
    </source>
</evidence>
<evidence type="ECO:0000256" key="1">
    <source>
        <dbReference type="ARBA" id="ARBA00001973"/>
    </source>
</evidence>
<dbReference type="Pfam" id="PF03443">
    <property type="entry name" value="AA9"/>
    <property type="match status" value="1"/>
</dbReference>
<dbReference type="InterPro" id="IPR049892">
    <property type="entry name" value="AA9"/>
</dbReference>
<dbReference type="Proteomes" id="UP000007148">
    <property type="component" value="Unassembled WGS sequence"/>
</dbReference>
<evidence type="ECO:0000313" key="18">
    <source>
        <dbReference type="Proteomes" id="UP000007148"/>
    </source>
</evidence>
<comment type="subcellular location">
    <subcellularLocation>
        <location evidence="2">Secreted</location>
    </subcellularLocation>
</comment>
<dbReference type="STRING" id="1109443.G4TYC7"/>
<dbReference type="AlphaFoldDB" id="G4TYC7"/>
<keyword evidence="9" id="KW-0503">Monooxygenase</keyword>
<protein>
    <recommendedName>
        <fullName evidence="15">lytic cellulose monooxygenase (C4-dehydrogenating)</fullName>
        <ecNumber evidence="15">1.14.99.56</ecNumber>
    </recommendedName>
</protein>
<keyword evidence="7" id="KW-0560">Oxidoreductase</keyword>
<dbReference type="HOGENOM" id="CLU_2190252_0_0_1"/>
<evidence type="ECO:0000256" key="8">
    <source>
        <dbReference type="ARBA" id="ARBA00023008"/>
    </source>
</evidence>
<organism evidence="17 18">
    <name type="scientific">Serendipita indica (strain DSM 11827)</name>
    <name type="common">Root endophyte fungus</name>
    <name type="synonym">Piriformospora indica</name>
    <dbReference type="NCBI Taxonomy" id="1109443"/>
    <lineage>
        <taxon>Eukaryota</taxon>
        <taxon>Fungi</taxon>
        <taxon>Dikarya</taxon>
        <taxon>Basidiomycota</taxon>
        <taxon>Agaricomycotina</taxon>
        <taxon>Agaricomycetes</taxon>
        <taxon>Sebacinales</taxon>
        <taxon>Serendipitaceae</taxon>
        <taxon>Serendipita</taxon>
    </lineage>
</organism>
<dbReference type="PANTHER" id="PTHR33353">
    <property type="entry name" value="PUTATIVE (AFU_ORTHOLOGUE AFUA_1G12560)-RELATED"/>
    <property type="match status" value="1"/>
</dbReference>
<evidence type="ECO:0000256" key="6">
    <source>
        <dbReference type="ARBA" id="ARBA00023001"/>
    </source>
</evidence>
<dbReference type="EMBL" id="CAFZ01000696">
    <property type="protein sequence ID" value="CCA76320.1"/>
    <property type="molecule type" value="Genomic_DNA"/>
</dbReference>
<comment type="similarity">
    <text evidence="13">Belongs to the polysaccharide monooxygenase AA9 family.</text>
</comment>
<keyword evidence="6" id="KW-0136">Cellulose degradation</keyword>
<dbReference type="OrthoDB" id="3496539at2759"/>
<feature type="non-terminal residue" evidence="17">
    <location>
        <position position="109"/>
    </location>
</feature>
<evidence type="ECO:0000256" key="10">
    <source>
        <dbReference type="ARBA" id="ARBA00023157"/>
    </source>
</evidence>
<accession>G4TYC7</accession>
<evidence type="ECO:0000259" key="16">
    <source>
        <dbReference type="Pfam" id="PF03443"/>
    </source>
</evidence>
<keyword evidence="12" id="KW-0624">Polysaccharide degradation</keyword>